<keyword evidence="4 6" id="KW-1133">Transmembrane helix</keyword>
<keyword evidence="2" id="KW-1003">Cell membrane</keyword>
<keyword evidence="5 6" id="KW-0472">Membrane</keyword>
<dbReference type="PANTHER" id="PTHR30250:SF11">
    <property type="entry name" value="O-ANTIGEN TRANSPORTER-RELATED"/>
    <property type="match status" value="1"/>
</dbReference>
<evidence type="ECO:0000256" key="2">
    <source>
        <dbReference type="ARBA" id="ARBA00022475"/>
    </source>
</evidence>
<evidence type="ECO:0000256" key="1">
    <source>
        <dbReference type="ARBA" id="ARBA00004651"/>
    </source>
</evidence>
<dbReference type="GO" id="GO:0005886">
    <property type="term" value="C:plasma membrane"/>
    <property type="evidence" value="ECO:0007669"/>
    <property type="project" value="UniProtKB-SubCell"/>
</dbReference>
<feature type="transmembrane region" description="Helical" evidence="6">
    <location>
        <begin position="55"/>
        <end position="74"/>
    </location>
</feature>
<evidence type="ECO:0000256" key="4">
    <source>
        <dbReference type="ARBA" id="ARBA00022989"/>
    </source>
</evidence>
<dbReference type="Pfam" id="PF01943">
    <property type="entry name" value="Polysacc_synt"/>
    <property type="match status" value="1"/>
</dbReference>
<feature type="transmembrane region" description="Helical" evidence="6">
    <location>
        <begin position="214"/>
        <end position="235"/>
    </location>
</feature>
<comment type="subcellular location">
    <subcellularLocation>
        <location evidence="1">Cell membrane</location>
        <topology evidence="1">Multi-pass membrane protein</topology>
    </subcellularLocation>
</comment>
<proteinExistence type="predicted"/>
<feature type="transmembrane region" description="Helical" evidence="6">
    <location>
        <begin position="331"/>
        <end position="357"/>
    </location>
</feature>
<dbReference type="STRING" id="1503961.SAMN05421736_113128"/>
<dbReference type="Proteomes" id="UP000198935">
    <property type="component" value="Unassembled WGS sequence"/>
</dbReference>
<feature type="transmembrane region" description="Helical" evidence="6">
    <location>
        <begin position="86"/>
        <end position="106"/>
    </location>
</feature>
<dbReference type="InterPro" id="IPR050833">
    <property type="entry name" value="Poly_Biosynth_Transport"/>
</dbReference>
<name>A0A1H3TAA4_9BACI</name>
<dbReference type="AlphaFoldDB" id="A0A1H3TAA4"/>
<keyword evidence="3 6" id="KW-0812">Transmembrane</keyword>
<feature type="transmembrane region" description="Helical" evidence="6">
    <location>
        <begin position="15"/>
        <end position="35"/>
    </location>
</feature>
<evidence type="ECO:0000256" key="6">
    <source>
        <dbReference type="SAM" id="Phobius"/>
    </source>
</evidence>
<gene>
    <name evidence="7" type="ORF">SAMN05421736_113128</name>
</gene>
<organism evidence="7 8">
    <name type="scientific">Evansella caseinilytica</name>
    <dbReference type="NCBI Taxonomy" id="1503961"/>
    <lineage>
        <taxon>Bacteria</taxon>
        <taxon>Bacillati</taxon>
        <taxon>Bacillota</taxon>
        <taxon>Bacilli</taxon>
        <taxon>Bacillales</taxon>
        <taxon>Bacillaceae</taxon>
        <taxon>Evansella</taxon>
    </lineage>
</organism>
<evidence type="ECO:0000256" key="3">
    <source>
        <dbReference type="ARBA" id="ARBA00022692"/>
    </source>
</evidence>
<evidence type="ECO:0000313" key="8">
    <source>
        <dbReference type="Proteomes" id="UP000198935"/>
    </source>
</evidence>
<evidence type="ECO:0000256" key="5">
    <source>
        <dbReference type="ARBA" id="ARBA00023136"/>
    </source>
</evidence>
<feature type="transmembrane region" description="Helical" evidence="6">
    <location>
        <begin position="299"/>
        <end position="319"/>
    </location>
</feature>
<feature type="transmembrane region" description="Helical" evidence="6">
    <location>
        <begin position="181"/>
        <end position="202"/>
    </location>
</feature>
<feature type="transmembrane region" description="Helical" evidence="6">
    <location>
        <begin position="126"/>
        <end position="146"/>
    </location>
</feature>
<sequence>MFSKLKNNKFLKNSILYTIGSMMTPLISFIMLPIYTNYLTPAEYGVMTTVQTLVGMFQVLLVLSLQGAVTRFYYDYLGDPNKLKEYLGSIYSFVFLFSTISAVVLILMSKQIGSFLFSSIPINPFYYYMIGLSWLNALFALPMSLLRAQERASFFVMVNIIKSLLVMLLSAYFIIVRHFGAESALMSQLCITGVVVLFLFFKQKPFIKLNLNSIYIKYSLMFSIPMLPHIASGWIIKSSDRIILEKFVDLNEIGIYSLAAQVSMVLALFYQGVNNALAPRYTKLRKDNKHDDANKLLKTFFFIVLSFGIIAIPIAMIGAKILSSDAYNSAIWLIPFLIIGQMIKGFYFIPVANLFYYKKTRSIASSSTIAALINIIINFMLIPIIGIFGAVISTIVAELARMLLIYRGSSEVKSETTVSSLNKEREVIK</sequence>
<protein>
    <submittedName>
        <fullName evidence="7">Membrane protein involved in the export of O-antigen and teichoic acid</fullName>
    </submittedName>
</protein>
<evidence type="ECO:0000313" key="7">
    <source>
        <dbReference type="EMBL" id="SDZ46798.1"/>
    </source>
</evidence>
<keyword evidence="8" id="KW-1185">Reference proteome</keyword>
<feature type="transmembrane region" description="Helical" evidence="6">
    <location>
        <begin position="153"/>
        <end position="175"/>
    </location>
</feature>
<dbReference type="InterPro" id="IPR002797">
    <property type="entry name" value="Polysacc_synth"/>
</dbReference>
<reference evidence="8" key="1">
    <citation type="submission" date="2016-10" db="EMBL/GenBank/DDBJ databases">
        <authorList>
            <person name="Varghese N."/>
            <person name="Submissions S."/>
        </authorList>
    </citation>
    <scope>NUCLEOTIDE SEQUENCE [LARGE SCALE GENOMIC DNA]</scope>
    <source>
        <strain evidence="8">SP</strain>
    </source>
</reference>
<dbReference type="EMBL" id="FNPI01000013">
    <property type="protein sequence ID" value="SDZ46798.1"/>
    <property type="molecule type" value="Genomic_DNA"/>
</dbReference>
<feature type="transmembrane region" description="Helical" evidence="6">
    <location>
        <begin position="255"/>
        <end position="278"/>
    </location>
</feature>
<dbReference type="PANTHER" id="PTHR30250">
    <property type="entry name" value="PST FAMILY PREDICTED COLANIC ACID TRANSPORTER"/>
    <property type="match status" value="1"/>
</dbReference>
<feature type="transmembrane region" description="Helical" evidence="6">
    <location>
        <begin position="369"/>
        <end position="397"/>
    </location>
</feature>
<accession>A0A1H3TAA4</accession>